<reference evidence="1 2" key="1">
    <citation type="journal article" date="2015" name="Genome Biol. Evol.">
        <title>Comparative Genomics of a Bacterivorous Green Alga Reveals Evolutionary Causalities and Consequences of Phago-Mixotrophic Mode of Nutrition.</title>
        <authorList>
            <person name="Burns J.A."/>
            <person name="Paasch A."/>
            <person name="Narechania A."/>
            <person name="Kim E."/>
        </authorList>
    </citation>
    <scope>NUCLEOTIDE SEQUENCE [LARGE SCALE GENOMIC DNA]</scope>
    <source>
        <strain evidence="1 2">PLY_AMNH</strain>
    </source>
</reference>
<name>A0AAE0GZ71_9CHLO</name>
<gene>
    <name evidence="1" type="ORF">CYMTET_5641</name>
</gene>
<evidence type="ECO:0000313" key="1">
    <source>
        <dbReference type="EMBL" id="KAK3286826.1"/>
    </source>
</evidence>
<accession>A0AAE0GZ71</accession>
<evidence type="ECO:0000313" key="2">
    <source>
        <dbReference type="Proteomes" id="UP001190700"/>
    </source>
</evidence>
<dbReference type="Proteomes" id="UP001190700">
    <property type="component" value="Unassembled WGS sequence"/>
</dbReference>
<sequence length="425" mass="45877">MPIATQQQKIAALMGLVKSMTGVQQSNRHLTFSADTPGASLSGGGTQLPHLKSELLLKTSGLNVTTAHQTITGDDRFMVKRFTTDNERMQAVIADSDNAARTRSDTGRNGLKIEHFVKTSGSRVTTAHLTITGGDSFMGERFTTDSYVATRAANAVVRSHAPTADSVAAWHLCDLLLHVTIKFANTVVRSHAESSDGRTAWFSLVPGGHSVTSDFDGVELSLFSFVPGEHCVTSDFDGVELSLFSLVPGGRSVTSDFDGVELSLFSLVPGGHSVTSDFDGVESSLFSSVPIRGRACSSAAVASPPAIFNLYALLDTVPYGEESDTLVRGNRERRRRVALLLKCFYRWRRRVASRCRRGAIGTSCRGVSGRPPGIVGEQHQCISVCDSFIYEDTLVAFFPGQCATGRVSWEYGRALSLGHRYAISR</sequence>
<protein>
    <submittedName>
        <fullName evidence="1">Uncharacterized protein</fullName>
    </submittedName>
</protein>
<proteinExistence type="predicted"/>
<dbReference type="AlphaFoldDB" id="A0AAE0GZ71"/>
<organism evidence="1 2">
    <name type="scientific">Cymbomonas tetramitiformis</name>
    <dbReference type="NCBI Taxonomy" id="36881"/>
    <lineage>
        <taxon>Eukaryota</taxon>
        <taxon>Viridiplantae</taxon>
        <taxon>Chlorophyta</taxon>
        <taxon>Pyramimonadophyceae</taxon>
        <taxon>Pyramimonadales</taxon>
        <taxon>Pyramimonadaceae</taxon>
        <taxon>Cymbomonas</taxon>
    </lineage>
</organism>
<comment type="caution">
    <text evidence="1">The sequence shown here is derived from an EMBL/GenBank/DDBJ whole genome shotgun (WGS) entry which is preliminary data.</text>
</comment>
<keyword evidence="2" id="KW-1185">Reference proteome</keyword>
<dbReference type="EMBL" id="LGRX02001121">
    <property type="protein sequence ID" value="KAK3286826.1"/>
    <property type="molecule type" value="Genomic_DNA"/>
</dbReference>